<protein>
    <recommendedName>
        <fullName evidence="3">Cytochrome P450</fullName>
    </recommendedName>
</protein>
<name>A0A382IUQ3_9ZZZZ</name>
<dbReference type="GO" id="GO:0004497">
    <property type="term" value="F:monooxygenase activity"/>
    <property type="evidence" value="ECO:0007669"/>
    <property type="project" value="InterPro"/>
</dbReference>
<dbReference type="InterPro" id="IPR036396">
    <property type="entry name" value="Cyt_P450_sf"/>
</dbReference>
<dbReference type="PROSITE" id="PS00086">
    <property type="entry name" value="CYTOCHROME_P450"/>
    <property type="match status" value="1"/>
</dbReference>
<proteinExistence type="inferred from homology"/>
<dbReference type="Pfam" id="PF00067">
    <property type="entry name" value="p450"/>
    <property type="match status" value="1"/>
</dbReference>
<accession>A0A382IUQ3</accession>
<evidence type="ECO:0008006" key="3">
    <source>
        <dbReference type="Google" id="ProtNLM"/>
    </source>
</evidence>
<evidence type="ECO:0000313" key="2">
    <source>
        <dbReference type="EMBL" id="SVC03095.1"/>
    </source>
</evidence>
<sequence length="128" mass="14257">LRLQAPTQGLSGRIVGKDGVVMQGVPIPKGSMLHLRYAAGNRDEKQFQNADDINLERTHPGQNLTFGQGVRSCPGAGISRLEQNIVTNVILDRIETLEIDDKQNDFRHQPGIMLGMNELHLNFTKRKT</sequence>
<reference evidence="2" key="1">
    <citation type="submission" date="2018-05" db="EMBL/GenBank/DDBJ databases">
        <authorList>
            <person name="Lanie J.A."/>
            <person name="Ng W.-L."/>
            <person name="Kazmierczak K.M."/>
            <person name="Andrzejewski T.M."/>
            <person name="Davidsen T.M."/>
            <person name="Wayne K.J."/>
            <person name="Tettelin H."/>
            <person name="Glass J.I."/>
            <person name="Rusch D."/>
            <person name="Podicherti R."/>
            <person name="Tsui H.-C.T."/>
            <person name="Winkler M.E."/>
        </authorList>
    </citation>
    <scope>NUCLEOTIDE SEQUENCE</scope>
</reference>
<dbReference type="GO" id="GO:0005506">
    <property type="term" value="F:iron ion binding"/>
    <property type="evidence" value="ECO:0007669"/>
    <property type="project" value="InterPro"/>
</dbReference>
<feature type="non-terminal residue" evidence="2">
    <location>
        <position position="1"/>
    </location>
</feature>
<dbReference type="PANTHER" id="PTHR46696">
    <property type="entry name" value="P450, PUTATIVE (EUROFUNG)-RELATED"/>
    <property type="match status" value="1"/>
</dbReference>
<dbReference type="AlphaFoldDB" id="A0A382IUQ3"/>
<dbReference type="EMBL" id="UINC01069597">
    <property type="protein sequence ID" value="SVC03095.1"/>
    <property type="molecule type" value="Genomic_DNA"/>
</dbReference>
<comment type="similarity">
    <text evidence="1">Belongs to the cytochrome P450 family.</text>
</comment>
<dbReference type="InterPro" id="IPR001128">
    <property type="entry name" value="Cyt_P450"/>
</dbReference>
<dbReference type="PRINTS" id="PR00359">
    <property type="entry name" value="BP450"/>
</dbReference>
<dbReference type="SUPFAM" id="SSF48264">
    <property type="entry name" value="Cytochrome P450"/>
    <property type="match status" value="1"/>
</dbReference>
<dbReference type="InterPro" id="IPR017972">
    <property type="entry name" value="Cyt_P450_CS"/>
</dbReference>
<organism evidence="2">
    <name type="scientific">marine metagenome</name>
    <dbReference type="NCBI Taxonomy" id="408172"/>
    <lineage>
        <taxon>unclassified sequences</taxon>
        <taxon>metagenomes</taxon>
        <taxon>ecological metagenomes</taxon>
    </lineage>
</organism>
<dbReference type="Gene3D" id="1.10.630.10">
    <property type="entry name" value="Cytochrome P450"/>
    <property type="match status" value="1"/>
</dbReference>
<dbReference type="PANTHER" id="PTHR46696:SF6">
    <property type="entry name" value="P450, PUTATIVE (EUROFUNG)-RELATED"/>
    <property type="match status" value="1"/>
</dbReference>
<dbReference type="InterPro" id="IPR002397">
    <property type="entry name" value="Cyt_P450_B"/>
</dbReference>
<gene>
    <name evidence="2" type="ORF">METZ01_LOCUS255949</name>
</gene>
<dbReference type="GO" id="GO:0016705">
    <property type="term" value="F:oxidoreductase activity, acting on paired donors, with incorporation or reduction of molecular oxygen"/>
    <property type="evidence" value="ECO:0007669"/>
    <property type="project" value="InterPro"/>
</dbReference>
<evidence type="ECO:0000256" key="1">
    <source>
        <dbReference type="ARBA" id="ARBA00010617"/>
    </source>
</evidence>
<dbReference type="GO" id="GO:0020037">
    <property type="term" value="F:heme binding"/>
    <property type="evidence" value="ECO:0007669"/>
    <property type="project" value="InterPro"/>
</dbReference>